<keyword evidence="3" id="KW-1185">Reference proteome</keyword>
<protein>
    <recommendedName>
        <fullName evidence="4">Ribosomal protein L1</fullName>
    </recommendedName>
</protein>
<feature type="compositionally biased region" description="Basic and acidic residues" evidence="1">
    <location>
        <begin position="42"/>
        <end position="57"/>
    </location>
</feature>
<name>A0A0D2DC19_9EURO</name>
<dbReference type="Proteomes" id="UP000053342">
    <property type="component" value="Unassembled WGS sequence"/>
</dbReference>
<dbReference type="InterPro" id="IPR023674">
    <property type="entry name" value="Ribosomal_uL1-like"/>
</dbReference>
<dbReference type="InterPro" id="IPR016095">
    <property type="entry name" value="Ribosomal_uL1_3-a/b-sand"/>
</dbReference>
<feature type="compositionally biased region" description="Basic and acidic residues" evidence="1">
    <location>
        <begin position="322"/>
        <end position="333"/>
    </location>
</feature>
<dbReference type="RefSeq" id="XP_016260191.1">
    <property type="nucleotide sequence ID" value="XM_016409883.1"/>
</dbReference>
<proteinExistence type="predicted"/>
<dbReference type="InterPro" id="IPR028364">
    <property type="entry name" value="Ribosomal_uL1/biogenesis"/>
</dbReference>
<dbReference type="Pfam" id="PF00687">
    <property type="entry name" value="Ribosomal_L1"/>
    <property type="match status" value="1"/>
</dbReference>
<dbReference type="STRING" id="215243.A0A0D2DC19"/>
<gene>
    <name evidence="2" type="ORF">PV06_08534</name>
</gene>
<dbReference type="Gene3D" id="3.30.190.20">
    <property type="match status" value="1"/>
</dbReference>
<feature type="compositionally biased region" description="Polar residues" evidence="1">
    <location>
        <begin position="1"/>
        <end position="13"/>
    </location>
</feature>
<feature type="region of interest" description="Disordered" evidence="1">
    <location>
        <begin position="1"/>
        <end position="27"/>
    </location>
</feature>
<dbReference type="CDD" id="cd00403">
    <property type="entry name" value="Ribosomal_L1"/>
    <property type="match status" value="1"/>
</dbReference>
<evidence type="ECO:0000313" key="3">
    <source>
        <dbReference type="Proteomes" id="UP000053342"/>
    </source>
</evidence>
<reference evidence="2 3" key="1">
    <citation type="submission" date="2015-01" db="EMBL/GenBank/DDBJ databases">
        <title>The Genome Sequence of Exophiala oligosperma CBS72588.</title>
        <authorList>
            <consortium name="The Broad Institute Genomics Platform"/>
            <person name="Cuomo C."/>
            <person name="de Hoog S."/>
            <person name="Gorbushina A."/>
            <person name="Stielow B."/>
            <person name="Teixiera M."/>
            <person name="Abouelleil A."/>
            <person name="Chapman S.B."/>
            <person name="Priest M."/>
            <person name="Young S.K."/>
            <person name="Wortman J."/>
            <person name="Nusbaum C."/>
            <person name="Birren B."/>
        </authorList>
    </citation>
    <scope>NUCLEOTIDE SEQUENCE [LARGE SCALE GENOMIC DNA]</scope>
    <source>
        <strain evidence="2 3">CBS 72588</strain>
    </source>
</reference>
<dbReference type="GeneID" id="27360608"/>
<dbReference type="EMBL" id="KN847339">
    <property type="protein sequence ID" value="KIW39975.1"/>
    <property type="molecule type" value="Genomic_DNA"/>
</dbReference>
<feature type="compositionally biased region" description="Basic and acidic residues" evidence="1">
    <location>
        <begin position="354"/>
        <end position="372"/>
    </location>
</feature>
<feature type="region of interest" description="Disordered" evidence="1">
    <location>
        <begin position="322"/>
        <end position="387"/>
    </location>
</feature>
<organism evidence="2 3">
    <name type="scientific">Exophiala oligosperma</name>
    <dbReference type="NCBI Taxonomy" id="215243"/>
    <lineage>
        <taxon>Eukaryota</taxon>
        <taxon>Fungi</taxon>
        <taxon>Dikarya</taxon>
        <taxon>Ascomycota</taxon>
        <taxon>Pezizomycotina</taxon>
        <taxon>Eurotiomycetes</taxon>
        <taxon>Chaetothyriomycetidae</taxon>
        <taxon>Chaetothyriales</taxon>
        <taxon>Herpotrichiellaceae</taxon>
        <taxon>Exophiala</taxon>
    </lineage>
</organism>
<accession>A0A0D2DC19</accession>
<evidence type="ECO:0008006" key="4">
    <source>
        <dbReference type="Google" id="ProtNLM"/>
    </source>
</evidence>
<dbReference type="SUPFAM" id="SSF56808">
    <property type="entry name" value="Ribosomal protein L1"/>
    <property type="match status" value="1"/>
</dbReference>
<dbReference type="OrthoDB" id="10251727at2759"/>
<evidence type="ECO:0000256" key="1">
    <source>
        <dbReference type="SAM" id="MobiDB-lite"/>
    </source>
</evidence>
<dbReference type="AlphaFoldDB" id="A0A0D2DC19"/>
<dbReference type="Gene3D" id="3.40.50.790">
    <property type="match status" value="1"/>
</dbReference>
<dbReference type="VEuPathDB" id="FungiDB:PV06_08534"/>
<sequence length="387" mass="42344">MTASATMAPSTIIQKRPQDTPYQLDPEQTLKASRALLQHVQAETKRLQEASSKRNLLDADNSDSEDDPSADPEAPIWLTLTTKQHIVDKTRLKPSKVSVPHSLNTSPDLRICLITADPQRAVKNVVADPAFPASLKSRVTKIIGFTKLKNRYKTFETRRQLLAEHDIFLADDRIITRLPATLGKIFYKGSSKRPIPITIAQSQRAKNDIKQKATKGEGAAAPAGPAVLAKEIDKAVDAVPVNLRPGTLVAVRVGLASFGPEQLAENIAAVVQNLIEKHVVKGWKNVRGIHIKGQSSTAVPIWLADDLWTEADDIAAAEAIEEGHLENEAEQGQKRKRSSRTTKGPQAGTRKRTKVDGSDEKQAERKSAEARKSKIAAQKAKIFGEEV</sequence>
<feature type="region of interest" description="Disordered" evidence="1">
    <location>
        <begin position="42"/>
        <end position="73"/>
    </location>
</feature>
<feature type="compositionally biased region" description="Acidic residues" evidence="1">
    <location>
        <begin position="60"/>
        <end position="70"/>
    </location>
</feature>
<evidence type="ECO:0000313" key="2">
    <source>
        <dbReference type="EMBL" id="KIW39975.1"/>
    </source>
</evidence>
<dbReference type="HOGENOM" id="CLU_026457_5_0_1"/>